<dbReference type="AlphaFoldDB" id="X0ZQI8"/>
<evidence type="ECO:0000313" key="1">
    <source>
        <dbReference type="EMBL" id="GAG62713.1"/>
    </source>
</evidence>
<gene>
    <name evidence="1" type="ORF">S01H4_14576</name>
</gene>
<name>X0ZQI8_9ZZZZ</name>
<sequence length="33" mass="3881">PHNQDLYTSEKPRLLYSYAKFPIKFSAFGGNYK</sequence>
<proteinExistence type="predicted"/>
<dbReference type="EMBL" id="BART01006392">
    <property type="protein sequence ID" value="GAG62713.1"/>
    <property type="molecule type" value="Genomic_DNA"/>
</dbReference>
<organism evidence="1">
    <name type="scientific">marine sediment metagenome</name>
    <dbReference type="NCBI Taxonomy" id="412755"/>
    <lineage>
        <taxon>unclassified sequences</taxon>
        <taxon>metagenomes</taxon>
        <taxon>ecological metagenomes</taxon>
    </lineage>
</organism>
<comment type="caution">
    <text evidence="1">The sequence shown here is derived from an EMBL/GenBank/DDBJ whole genome shotgun (WGS) entry which is preliminary data.</text>
</comment>
<protein>
    <submittedName>
        <fullName evidence="1">Uncharacterized protein</fullName>
    </submittedName>
</protein>
<accession>X0ZQI8</accession>
<feature type="non-terminal residue" evidence="1">
    <location>
        <position position="1"/>
    </location>
</feature>
<reference evidence="1" key="1">
    <citation type="journal article" date="2014" name="Front. Microbiol.">
        <title>High frequency of phylogenetically diverse reductive dehalogenase-homologous genes in deep subseafloor sedimentary metagenomes.</title>
        <authorList>
            <person name="Kawai M."/>
            <person name="Futagami T."/>
            <person name="Toyoda A."/>
            <person name="Takaki Y."/>
            <person name="Nishi S."/>
            <person name="Hori S."/>
            <person name="Arai W."/>
            <person name="Tsubouchi T."/>
            <person name="Morono Y."/>
            <person name="Uchiyama I."/>
            <person name="Ito T."/>
            <person name="Fujiyama A."/>
            <person name="Inagaki F."/>
            <person name="Takami H."/>
        </authorList>
    </citation>
    <scope>NUCLEOTIDE SEQUENCE</scope>
    <source>
        <strain evidence="1">Expedition CK06-06</strain>
    </source>
</reference>